<feature type="region of interest" description="Disordered" evidence="1">
    <location>
        <begin position="1"/>
        <end position="43"/>
    </location>
</feature>
<dbReference type="Proteomes" id="UP000190648">
    <property type="component" value="Unassembled WGS sequence"/>
</dbReference>
<keyword evidence="3" id="KW-1185">Reference proteome</keyword>
<evidence type="ECO:0000313" key="2">
    <source>
        <dbReference type="EMBL" id="OPJ77890.1"/>
    </source>
</evidence>
<dbReference type="AlphaFoldDB" id="A0A1V4K0A1"/>
<sequence>MLRSPPPFVAQLSRLKHPRHVGKRFTHSRDRRPGYQRSCPGGSRPPSSFLICATVISPHPALLSSNSKSGGSSNANGKLESEEKGEASFINGEDSP</sequence>
<organism evidence="2 3">
    <name type="scientific">Patagioenas fasciata monilis</name>
    <dbReference type="NCBI Taxonomy" id="372326"/>
    <lineage>
        <taxon>Eukaryota</taxon>
        <taxon>Metazoa</taxon>
        <taxon>Chordata</taxon>
        <taxon>Craniata</taxon>
        <taxon>Vertebrata</taxon>
        <taxon>Euteleostomi</taxon>
        <taxon>Archelosauria</taxon>
        <taxon>Archosauria</taxon>
        <taxon>Dinosauria</taxon>
        <taxon>Saurischia</taxon>
        <taxon>Theropoda</taxon>
        <taxon>Coelurosauria</taxon>
        <taxon>Aves</taxon>
        <taxon>Neognathae</taxon>
        <taxon>Neoaves</taxon>
        <taxon>Columbimorphae</taxon>
        <taxon>Columbiformes</taxon>
        <taxon>Columbidae</taxon>
        <taxon>Patagioenas</taxon>
    </lineage>
</organism>
<comment type="caution">
    <text evidence="2">The sequence shown here is derived from an EMBL/GenBank/DDBJ whole genome shotgun (WGS) entry which is preliminary data.</text>
</comment>
<reference evidence="2 3" key="1">
    <citation type="submission" date="2016-02" db="EMBL/GenBank/DDBJ databases">
        <title>Band-tailed pigeon sequencing and assembly.</title>
        <authorList>
            <person name="Soares A.E."/>
            <person name="Novak B.J."/>
            <person name="Rice E.S."/>
            <person name="O'Connell B."/>
            <person name="Chang D."/>
            <person name="Weber S."/>
            <person name="Shapiro B."/>
        </authorList>
    </citation>
    <scope>NUCLEOTIDE SEQUENCE [LARGE SCALE GENOMIC DNA]</scope>
    <source>
        <strain evidence="2">BTP2013</strain>
        <tissue evidence="2">Blood</tissue>
    </source>
</reference>
<name>A0A1V4K0A1_PATFA</name>
<proteinExistence type="predicted"/>
<feature type="region of interest" description="Disordered" evidence="1">
    <location>
        <begin position="61"/>
        <end position="96"/>
    </location>
</feature>
<evidence type="ECO:0000313" key="3">
    <source>
        <dbReference type="Proteomes" id="UP000190648"/>
    </source>
</evidence>
<protein>
    <submittedName>
        <fullName evidence="2">Uncharacterized protein</fullName>
    </submittedName>
</protein>
<gene>
    <name evidence="2" type="ORF">AV530_014918</name>
</gene>
<accession>A0A1V4K0A1</accession>
<dbReference type="EMBL" id="LSYS01005191">
    <property type="protein sequence ID" value="OPJ77890.1"/>
    <property type="molecule type" value="Genomic_DNA"/>
</dbReference>
<feature type="compositionally biased region" description="Low complexity" evidence="1">
    <location>
        <begin position="61"/>
        <end position="78"/>
    </location>
</feature>
<evidence type="ECO:0000256" key="1">
    <source>
        <dbReference type="SAM" id="MobiDB-lite"/>
    </source>
</evidence>
<feature type="compositionally biased region" description="Basic residues" evidence="1">
    <location>
        <begin position="14"/>
        <end position="26"/>
    </location>
</feature>